<dbReference type="Gene3D" id="3.40.430.10">
    <property type="entry name" value="Dihydrofolate Reductase, subunit A"/>
    <property type="match status" value="1"/>
</dbReference>
<dbReference type="Pfam" id="PF01872">
    <property type="entry name" value="RibD_C"/>
    <property type="match status" value="1"/>
</dbReference>
<dbReference type="SUPFAM" id="SSF53597">
    <property type="entry name" value="Dihydrofolate reductase-like"/>
    <property type="match status" value="1"/>
</dbReference>
<dbReference type="InterPro" id="IPR002734">
    <property type="entry name" value="RibDG_C"/>
</dbReference>
<gene>
    <name evidence="2" type="ORF">GII30_05680</name>
</gene>
<dbReference type="PANTHER" id="PTHR38011">
    <property type="entry name" value="DIHYDROFOLATE REDUCTASE FAMILY PROTEIN (AFU_ORTHOLOGUE AFUA_8G06820)"/>
    <property type="match status" value="1"/>
</dbReference>
<dbReference type="AlphaFoldDB" id="A0A857LJ58"/>
<evidence type="ECO:0000313" key="2">
    <source>
        <dbReference type="EMBL" id="QHN38733.1"/>
    </source>
</evidence>
<accession>A0A857LJ58</accession>
<evidence type="ECO:0000259" key="1">
    <source>
        <dbReference type="Pfam" id="PF01872"/>
    </source>
</evidence>
<dbReference type="InterPro" id="IPR050765">
    <property type="entry name" value="Riboflavin_Biosynth_HTPR"/>
</dbReference>
<reference evidence="2" key="1">
    <citation type="journal article" date="2021" name="Nat. Microbiol.">
        <title>Cocultivation of an ultrasmall environmental parasitic bacterium with lytic ability against bacteria associated with wastewater foams.</title>
        <authorList>
            <person name="Batinovic S."/>
            <person name="Rose J.J.A."/>
            <person name="Ratcliffe J."/>
            <person name="Seviour R.J."/>
            <person name="Petrovski S."/>
        </authorList>
    </citation>
    <scope>NUCLEOTIDE SEQUENCE</scope>
    <source>
        <strain evidence="2">CON44</strain>
    </source>
</reference>
<protein>
    <submittedName>
        <fullName evidence="2">Dihydrofolate reductase</fullName>
    </submittedName>
</protein>
<feature type="domain" description="Bacterial bifunctional deaminase-reductase C-terminal" evidence="1">
    <location>
        <begin position="111"/>
        <end position="190"/>
    </location>
</feature>
<dbReference type="EMBL" id="CP045810">
    <property type="protein sequence ID" value="QHN38733.1"/>
    <property type="molecule type" value="Genomic_DNA"/>
</dbReference>
<dbReference type="InterPro" id="IPR024072">
    <property type="entry name" value="DHFR-like_dom_sf"/>
</dbReference>
<dbReference type="GO" id="GO:0008703">
    <property type="term" value="F:5-amino-6-(5-phosphoribosylamino)uracil reductase activity"/>
    <property type="evidence" value="ECO:0007669"/>
    <property type="project" value="InterPro"/>
</dbReference>
<sequence length="199" mass="21573">MRKLVYLVATTIDGFVSDAADSDPTGTVFDPVGAHAAPLMAEYPEMIPTHIRPMLGLTDTPPKHFDTVLEGRGSYEIGLAGGVTNAYRHLRHLVFSTTMTGVDDPAIELVNTDPAARIRELKAEDGLDIWLCGGGTLAGVLRDEIDELHLKVYPVVLGKGVPLFGIPTQDSRPGLDHFTLRSATPYDSGVSLMIYDRTR</sequence>
<dbReference type="PANTHER" id="PTHR38011:SF11">
    <property type="entry name" value="2,5-DIAMINO-6-RIBOSYLAMINO-4(3H)-PYRIMIDINONE 5'-PHOSPHATE REDUCTASE"/>
    <property type="match status" value="1"/>
</dbReference>
<proteinExistence type="predicted"/>
<dbReference type="GO" id="GO:0009231">
    <property type="term" value="P:riboflavin biosynthetic process"/>
    <property type="evidence" value="ECO:0007669"/>
    <property type="project" value="InterPro"/>
</dbReference>
<organism evidence="2">
    <name type="scientific">Gordonia amarae</name>
    <dbReference type="NCBI Taxonomy" id="36821"/>
    <lineage>
        <taxon>Bacteria</taxon>
        <taxon>Bacillati</taxon>
        <taxon>Actinomycetota</taxon>
        <taxon>Actinomycetes</taxon>
        <taxon>Mycobacteriales</taxon>
        <taxon>Gordoniaceae</taxon>
        <taxon>Gordonia</taxon>
    </lineage>
</organism>
<dbReference type="RefSeq" id="WP_005190834.1">
    <property type="nucleotide sequence ID" value="NZ_CP045804.1"/>
</dbReference>
<name>A0A857LJ58_9ACTN</name>